<keyword evidence="3" id="KW-1185">Reference proteome</keyword>
<accession>A0A3D8L4T9</accession>
<dbReference type="Pfam" id="PF13585">
    <property type="entry name" value="CHU_C"/>
    <property type="match status" value="1"/>
</dbReference>
<sequence>MQVLTLPSSQERESARCAFFNPLLKVLLVCFLLLSYFPADSRELPAQAYFSANTGTALRPGDVAVSGFNAGNGDIGFVAWVDMAPGTEIRFTNNGWRSAGATTAPGNARNKEQVATWTNTTGSTIAAGTTIALKTASPYTTSLGSTTVFSNSGKSNPSLEIGCGDQITVYQTDGNGTGFTPANSETATFTGTALLIVHWPFTWTTSGKIGDATTYLPSDLADYSMTFGMFIDPLEQYVGPRAGKTTAEYAALLKDGSNWSVLWETEINPEPFVMRVDFTPPLVEGIADNGVYNSDITISFNEGTATLNGEPFASGSNVGAEGDYALTVSDAAENTTTVRFRLDKAAPTGSIAINGGAAYTNSASVALAISAADGTGSGVTGMRFSNDNSTWSAWETAGATKNWTLASGDGSKTVYAELRDEAGNVRAVRNAIVYDATAPAGYGVVFNTGPVDIRNVGNVSMGISGAETGATLHYTITSSQGGTPVTGTAPVESARFDISSLDLTGLHDGTLSAAVYLQDAAGNKGAVVTAEVVKITRDIADVTAPATIRVPIRTACADVPLPATVEVAYATGIREQVRVAWGQDGYNGFVAGAYELSGVLVPAPMTTNLTGITARITVEVQSNKVPTALALSTATFTPEATADNALGVLTTTDPDDSQFVYALVGGEGSADNSLFEISGDKLHLKSNQGMSGRVQFSIRVRSTDTYHNAIEKSFRLDKELYAKPENQLKIVNAFSPDGDGINDTWVIPELRFYNNVEVEVFSRAGARLFRTTNPEQGWDGMDRNGKVLEGGFLYIVQIRDINVVKKGVVTVLKK</sequence>
<dbReference type="OrthoDB" id="1097758at2"/>
<keyword evidence="1" id="KW-0812">Transmembrane</keyword>
<proteinExistence type="predicted"/>
<protein>
    <submittedName>
        <fullName evidence="2">Gliding motility-associated C-terminal domain-containing protein</fullName>
    </submittedName>
</protein>
<name>A0A3D8L4T9_9BACT</name>
<organism evidence="2 3">
    <name type="scientific">Pontibacter diazotrophicus</name>
    <dbReference type="NCBI Taxonomy" id="1400979"/>
    <lineage>
        <taxon>Bacteria</taxon>
        <taxon>Pseudomonadati</taxon>
        <taxon>Bacteroidota</taxon>
        <taxon>Cytophagia</taxon>
        <taxon>Cytophagales</taxon>
        <taxon>Hymenobacteraceae</taxon>
        <taxon>Pontibacter</taxon>
    </lineage>
</organism>
<dbReference type="EMBL" id="QRGR01000036">
    <property type="protein sequence ID" value="RDV11942.1"/>
    <property type="molecule type" value="Genomic_DNA"/>
</dbReference>
<keyword evidence="1" id="KW-1133">Transmembrane helix</keyword>
<dbReference type="RefSeq" id="WP_115567989.1">
    <property type="nucleotide sequence ID" value="NZ_QRGR01000036.1"/>
</dbReference>
<dbReference type="InterPro" id="IPR026341">
    <property type="entry name" value="T9SS_type_B"/>
</dbReference>
<feature type="transmembrane region" description="Helical" evidence="1">
    <location>
        <begin position="18"/>
        <end position="37"/>
    </location>
</feature>
<gene>
    <name evidence="2" type="ORF">DXT99_23250</name>
</gene>
<evidence type="ECO:0000313" key="3">
    <source>
        <dbReference type="Proteomes" id="UP000256708"/>
    </source>
</evidence>
<keyword evidence="1" id="KW-0472">Membrane</keyword>
<dbReference type="NCBIfam" id="TIGR04131">
    <property type="entry name" value="Bac_Flav_CTERM"/>
    <property type="match status" value="1"/>
</dbReference>
<dbReference type="AlphaFoldDB" id="A0A3D8L4T9"/>
<evidence type="ECO:0000256" key="1">
    <source>
        <dbReference type="SAM" id="Phobius"/>
    </source>
</evidence>
<reference evidence="3" key="1">
    <citation type="submission" date="2018-08" db="EMBL/GenBank/DDBJ databases">
        <authorList>
            <person name="Liu Z.-W."/>
            <person name="Du Z.-J."/>
        </authorList>
    </citation>
    <scope>NUCLEOTIDE SEQUENCE [LARGE SCALE GENOMIC DNA]</scope>
    <source>
        <strain evidence="3">H4X</strain>
    </source>
</reference>
<dbReference type="Proteomes" id="UP000256708">
    <property type="component" value="Unassembled WGS sequence"/>
</dbReference>
<evidence type="ECO:0000313" key="2">
    <source>
        <dbReference type="EMBL" id="RDV11942.1"/>
    </source>
</evidence>
<comment type="caution">
    <text evidence="2">The sequence shown here is derived from an EMBL/GenBank/DDBJ whole genome shotgun (WGS) entry which is preliminary data.</text>
</comment>